<dbReference type="InterPro" id="IPR048687">
    <property type="entry name" value="HVO_2248-like"/>
</dbReference>
<evidence type="ECO:0000313" key="2">
    <source>
        <dbReference type="EMBL" id="SEL85324.1"/>
    </source>
</evidence>
<dbReference type="OrthoDB" id="258723at2157"/>
<gene>
    <name evidence="2" type="ORF">SAMN04488691_10993</name>
</gene>
<protein>
    <submittedName>
        <fullName evidence="2">Uncharacterized protein</fullName>
    </submittedName>
</protein>
<name>A0A1H7TLL5_HALLR</name>
<reference evidence="2 3" key="1">
    <citation type="submission" date="2016-10" db="EMBL/GenBank/DDBJ databases">
        <authorList>
            <person name="de Groot N.N."/>
        </authorList>
    </citation>
    <scope>NUCLEOTIDE SEQUENCE [LARGE SCALE GENOMIC DNA]</scope>
    <source>
        <strain evidence="2 3">CDM_5</strain>
    </source>
</reference>
<proteinExistence type="predicted"/>
<dbReference type="AlphaFoldDB" id="A0A1H7TLL5"/>
<dbReference type="Proteomes" id="UP000183894">
    <property type="component" value="Unassembled WGS sequence"/>
</dbReference>
<sequence length="276" mass="32104">MSEQRGERHRSRFNGDTRVLYRQAVRTPLPDIDAERMFYENMMNVADSQERKADMLEDPNITLLEAYERQLEGISESYKRRLESIAGDDYESVALAHFNGDRDDRVSRLAAYYYEGLWRMQQRITVADMMFFPIIIRYPDSFTVNIRFASGYATTKSVVYESPEHSEEDVEDEYFDRYYHESLFEQKEAAAKIRAWADVIREEFPDPDEASFDERKFGGIVSGGGRKGSLFSSVLERVEPDPDRFDEPVEEPVLVPEGKEAKRTERELLPEGSLVI</sequence>
<organism evidence="2 3">
    <name type="scientific">Haloferax larsenii</name>
    <dbReference type="NCBI Taxonomy" id="302484"/>
    <lineage>
        <taxon>Archaea</taxon>
        <taxon>Methanobacteriati</taxon>
        <taxon>Methanobacteriota</taxon>
        <taxon>Stenosarchaea group</taxon>
        <taxon>Halobacteria</taxon>
        <taxon>Halobacteriales</taxon>
        <taxon>Haloferacaceae</taxon>
        <taxon>Haloferax</taxon>
    </lineage>
</organism>
<dbReference type="RefSeq" id="WP_170836944.1">
    <property type="nucleotide sequence ID" value="NZ_FOAD01000009.1"/>
</dbReference>
<dbReference type="EMBL" id="FOAD01000009">
    <property type="protein sequence ID" value="SEL85324.1"/>
    <property type="molecule type" value="Genomic_DNA"/>
</dbReference>
<evidence type="ECO:0000313" key="3">
    <source>
        <dbReference type="Proteomes" id="UP000183894"/>
    </source>
</evidence>
<evidence type="ECO:0000256" key="1">
    <source>
        <dbReference type="SAM" id="MobiDB-lite"/>
    </source>
</evidence>
<feature type="region of interest" description="Disordered" evidence="1">
    <location>
        <begin position="239"/>
        <end position="276"/>
    </location>
</feature>
<accession>A0A1H7TLL5</accession>
<feature type="compositionally biased region" description="Basic and acidic residues" evidence="1">
    <location>
        <begin position="257"/>
        <end position="269"/>
    </location>
</feature>
<dbReference type="Pfam" id="PF21535">
    <property type="entry name" value="HVO_2248"/>
    <property type="match status" value="1"/>
</dbReference>